<dbReference type="FunFam" id="3.30.365.10:FF:000019">
    <property type="entry name" value="indole-3-acetaldehyde oxidase"/>
    <property type="match status" value="1"/>
</dbReference>
<comment type="caution">
    <text evidence="20">The sequence shown here is derived from an EMBL/GenBank/DDBJ whole genome shotgun (WGS) entry which is preliminary data.</text>
</comment>
<comment type="similarity">
    <text evidence="4">Belongs to the xanthine dehydrogenase family.</text>
</comment>
<keyword evidence="7" id="KW-0285">Flavoprotein</keyword>
<dbReference type="Pfam" id="PF02738">
    <property type="entry name" value="MoCoBD_1"/>
    <property type="match status" value="2"/>
</dbReference>
<name>A0A0L0CI16_LUCCU</name>
<dbReference type="FunFam" id="3.30.365.10:FF:000008">
    <property type="entry name" value="Aldehyde oxidase1"/>
    <property type="match status" value="1"/>
</dbReference>
<comment type="cofactor">
    <cofactor evidence="1">
        <name>Mo-molybdopterin</name>
        <dbReference type="ChEBI" id="CHEBI:71302"/>
    </cofactor>
</comment>
<keyword evidence="12" id="KW-0408">Iron</keyword>
<accession>A0A0L0CI16</accession>
<dbReference type="STRING" id="7375.A0A0L0CI16"/>
<keyword evidence="10" id="KW-0274">FAD</keyword>
<dbReference type="SMART" id="SM01008">
    <property type="entry name" value="Ald_Xan_dh_C"/>
    <property type="match status" value="2"/>
</dbReference>
<dbReference type="Gene3D" id="3.90.1170.50">
    <property type="entry name" value="Aldehyde oxidase/xanthine dehydrogenase, a/b hammerhead"/>
    <property type="match status" value="2"/>
</dbReference>
<dbReference type="GO" id="GO:0071949">
    <property type="term" value="F:FAD binding"/>
    <property type="evidence" value="ECO:0007669"/>
    <property type="project" value="InterPro"/>
</dbReference>
<feature type="domain" description="FAD-binding PCMH-type" evidence="19">
    <location>
        <begin position="205"/>
        <end position="387"/>
    </location>
</feature>
<dbReference type="OrthoDB" id="8300278at2759"/>
<comment type="cofactor">
    <cofactor evidence="2">
        <name>FAD</name>
        <dbReference type="ChEBI" id="CHEBI:57692"/>
    </cofactor>
</comment>
<evidence type="ECO:0000313" key="20">
    <source>
        <dbReference type="EMBL" id="KNC32053.1"/>
    </source>
</evidence>
<evidence type="ECO:0000256" key="12">
    <source>
        <dbReference type="ARBA" id="ARBA00023004"/>
    </source>
</evidence>
<dbReference type="Gene3D" id="3.10.20.30">
    <property type="match status" value="2"/>
</dbReference>
<reference evidence="20 21" key="1">
    <citation type="journal article" date="2015" name="Nat. Commun.">
        <title>Lucilia cuprina genome unlocks parasitic fly biology to underpin future interventions.</title>
        <authorList>
            <person name="Anstead C.A."/>
            <person name="Korhonen P.K."/>
            <person name="Young N.D."/>
            <person name="Hall R.S."/>
            <person name="Jex A.R."/>
            <person name="Murali S.C."/>
            <person name="Hughes D.S."/>
            <person name="Lee S.F."/>
            <person name="Perry T."/>
            <person name="Stroehlein A.J."/>
            <person name="Ansell B.R."/>
            <person name="Breugelmans B."/>
            <person name="Hofmann A."/>
            <person name="Qu J."/>
            <person name="Dugan S."/>
            <person name="Lee S.L."/>
            <person name="Chao H."/>
            <person name="Dinh H."/>
            <person name="Han Y."/>
            <person name="Doddapaneni H.V."/>
            <person name="Worley K.C."/>
            <person name="Muzny D.M."/>
            <person name="Ioannidis P."/>
            <person name="Waterhouse R.M."/>
            <person name="Zdobnov E.M."/>
            <person name="James P.J."/>
            <person name="Bagnall N.H."/>
            <person name="Kotze A.C."/>
            <person name="Gibbs R.A."/>
            <person name="Richards S."/>
            <person name="Batterham P."/>
            <person name="Gasser R.B."/>
        </authorList>
    </citation>
    <scope>NUCLEOTIDE SEQUENCE [LARGE SCALE GENOMIC DNA]</scope>
    <source>
        <strain evidence="20 21">LS</strain>
        <tissue evidence="20">Full body</tissue>
    </source>
</reference>
<evidence type="ECO:0000256" key="17">
    <source>
        <dbReference type="ARBA" id="ARBA00052415"/>
    </source>
</evidence>
<evidence type="ECO:0000256" key="10">
    <source>
        <dbReference type="ARBA" id="ARBA00022827"/>
    </source>
</evidence>
<keyword evidence="15" id="KW-0576">Peroxisome</keyword>
<dbReference type="InterPro" id="IPR036884">
    <property type="entry name" value="2Fe-2S-bd_dom_sf"/>
</dbReference>
<organism evidence="20 21">
    <name type="scientific">Lucilia cuprina</name>
    <name type="common">Green bottle fly</name>
    <name type="synonym">Australian sheep blowfly</name>
    <dbReference type="NCBI Taxonomy" id="7375"/>
    <lineage>
        <taxon>Eukaryota</taxon>
        <taxon>Metazoa</taxon>
        <taxon>Ecdysozoa</taxon>
        <taxon>Arthropoda</taxon>
        <taxon>Hexapoda</taxon>
        <taxon>Insecta</taxon>
        <taxon>Pterygota</taxon>
        <taxon>Neoptera</taxon>
        <taxon>Endopterygota</taxon>
        <taxon>Diptera</taxon>
        <taxon>Brachycera</taxon>
        <taxon>Muscomorpha</taxon>
        <taxon>Oestroidea</taxon>
        <taxon>Calliphoridae</taxon>
        <taxon>Luciliinae</taxon>
        <taxon>Lucilia</taxon>
    </lineage>
</organism>
<evidence type="ECO:0000256" key="3">
    <source>
        <dbReference type="ARBA" id="ARBA00004275"/>
    </source>
</evidence>
<gene>
    <name evidence="20" type="ORF">FF38_04837</name>
</gene>
<keyword evidence="9" id="KW-0479">Metal-binding</keyword>
<comment type="catalytic activity">
    <reaction evidence="17">
        <text>indole-3-acetaldehyde + O2 + H2O = (indol-3-yl)acetate + H2O2 + H(+)</text>
        <dbReference type="Rhea" id="RHEA:16277"/>
        <dbReference type="ChEBI" id="CHEBI:15377"/>
        <dbReference type="ChEBI" id="CHEBI:15378"/>
        <dbReference type="ChEBI" id="CHEBI:15379"/>
        <dbReference type="ChEBI" id="CHEBI:16240"/>
        <dbReference type="ChEBI" id="CHEBI:18086"/>
        <dbReference type="ChEBI" id="CHEBI:30854"/>
        <dbReference type="EC" id="1.2.3.7"/>
    </reaction>
</comment>
<dbReference type="SUPFAM" id="SSF54292">
    <property type="entry name" value="2Fe-2S ferredoxin-like"/>
    <property type="match status" value="2"/>
</dbReference>
<dbReference type="GO" id="GO:0005506">
    <property type="term" value="F:iron ion binding"/>
    <property type="evidence" value="ECO:0007669"/>
    <property type="project" value="InterPro"/>
</dbReference>
<dbReference type="InterPro" id="IPR005107">
    <property type="entry name" value="CO_DH_flav_C"/>
</dbReference>
<evidence type="ECO:0000256" key="1">
    <source>
        <dbReference type="ARBA" id="ARBA00001924"/>
    </source>
</evidence>
<keyword evidence="14" id="KW-0520">NAD</keyword>
<dbReference type="InterPro" id="IPR008274">
    <property type="entry name" value="AldOxase/xan_DH_MoCoBD1"/>
</dbReference>
<comment type="subunit">
    <text evidence="5">Homodimer.</text>
</comment>
<dbReference type="SMART" id="SM01092">
    <property type="entry name" value="CO_deh_flav_C"/>
    <property type="match status" value="2"/>
</dbReference>
<evidence type="ECO:0000256" key="7">
    <source>
        <dbReference type="ARBA" id="ARBA00022630"/>
    </source>
</evidence>
<dbReference type="InterPro" id="IPR002888">
    <property type="entry name" value="2Fe-2S-bd"/>
</dbReference>
<dbReference type="PANTHER" id="PTHR11908:SF132">
    <property type="entry name" value="ALDEHYDE OXIDASE 1-RELATED"/>
    <property type="match status" value="1"/>
</dbReference>
<dbReference type="Pfam" id="PF03450">
    <property type="entry name" value="CO_deh_flav_C"/>
    <property type="match status" value="2"/>
</dbReference>
<dbReference type="FunFam" id="3.30.365.10:FF:000001">
    <property type="entry name" value="Xanthine dehydrogenase oxidase"/>
    <property type="match status" value="1"/>
</dbReference>
<evidence type="ECO:0000256" key="15">
    <source>
        <dbReference type="ARBA" id="ARBA00023140"/>
    </source>
</evidence>
<dbReference type="OMA" id="QRKIYTT"/>
<keyword evidence="11" id="KW-0560">Oxidoreductase</keyword>
<evidence type="ECO:0000256" key="4">
    <source>
        <dbReference type="ARBA" id="ARBA00006849"/>
    </source>
</evidence>
<dbReference type="InterPro" id="IPR012675">
    <property type="entry name" value="Beta-grasp_dom_sf"/>
</dbReference>
<dbReference type="FunFam" id="3.10.20.30:FF:000012">
    <property type="entry name" value="Xanthine dehydrogenase/oxidase"/>
    <property type="match status" value="2"/>
</dbReference>
<evidence type="ECO:0000256" key="6">
    <source>
        <dbReference type="ARBA" id="ARBA00022505"/>
    </source>
</evidence>
<evidence type="ECO:0000256" key="2">
    <source>
        <dbReference type="ARBA" id="ARBA00001974"/>
    </source>
</evidence>
<dbReference type="SUPFAM" id="SSF56003">
    <property type="entry name" value="Molybdenum cofactor-binding domain"/>
    <property type="match status" value="2"/>
</dbReference>
<proteinExistence type="inferred from homology"/>
<protein>
    <recommendedName>
        <fullName evidence="18">Indole-3-acetaldehyde oxidase</fullName>
    </recommendedName>
</protein>
<evidence type="ECO:0000256" key="8">
    <source>
        <dbReference type="ARBA" id="ARBA00022714"/>
    </source>
</evidence>
<dbReference type="InterPro" id="IPR036856">
    <property type="entry name" value="Ald_Oxase/Xan_DH_a/b_sf"/>
</dbReference>
<dbReference type="InterPro" id="IPR036318">
    <property type="entry name" value="FAD-bd_PCMH-like_sf"/>
</dbReference>
<keyword evidence="21" id="KW-1185">Reference proteome</keyword>
<dbReference type="Pfam" id="PF01315">
    <property type="entry name" value="Ald_Xan_dh_C"/>
    <property type="match status" value="2"/>
</dbReference>
<dbReference type="InterPro" id="IPR016208">
    <property type="entry name" value="Ald_Oxase/xanthine_DH-like"/>
</dbReference>
<dbReference type="Pfam" id="PF01799">
    <property type="entry name" value="Fer2_2"/>
    <property type="match status" value="2"/>
</dbReference>
<dbReference type="FunFam" id="3.90.1170.50:FF:000003">
    <property type="entry name" value="Aldehyde oxidase"/>
    <property type="match status" value="1"/>
</dbReference>
<evidence type="ECO:0000256" key="16">
    <source>
        <dbReference type="ARBA" id="ARBA00034078"/>
    </source>
</evidence>
<dbReference type="FunFam" id="3.30.365.10:FF:000009">
    <property type="entry name" value="Aldehyde oxidase"/>
    <property type="match status" value="1"/>
</dbReference>
<dbReference type="FunFam" id="3.30.465.10:FF:000013">
    <property type="entry name" value="Aldehyde oxidase"/>
    <property type="match status" value="2"/>
</dbReference>
<dbReference type="Proteomes" id="UP000037069">
    <property type="component" value="Unassembled WGS sequence"/>
</dbReference>
<dbReference type="Gene3D" id="3.30.390.50">
    <property type="entry name" value="CO dehydrogenase flavoprotein, C-terminal domain"/>
    <property type="match status" value="2"/>
</dbReference>
<dbReference type="FunFam" id="3.30.390.50:FF:000003">
    <property type="entry name" value="Aldehyde oxidase1"/>
    <property type="match status" value="2"/>
</dbReference>
<evidence type="ECO:0000259" key="19">
    <source>
        <dbReference type="PROSITE" id="PS51387"/>
    </source>
</evidence>
<keyword evidence="13" id="KW-0411">Iron-sulfur</keyword>
<evidence type="ECO:0000256" key="5">
    <source>
        <dbReference type="ARBA" id="ARBA00011738"/>
    </source>
</evidence>
<dbReference type="SUPFAM" id="SSF54665">
    <property type="entry name" value="CO dehydrogenase molybdoprotein N-domain-like"/>
    <property type="match status" value="2"/>
</dbReference>
<dbReference type="FunFam" id="1.10.150.120:FF:000007">
    <property type="entry name" value="indole-3-acetaldehyde oxidase"/>
    <property type="match status" value="2"/>
</dbReference>
<evidence type="ECO:0000256" key="14">
    <source>
        <dbReference type="ARBA" id="ARBA00023027"/>
    </source>
</evidence>
<dbReference type="InterPro" id="IPR016166">
    <property type="entry name" value="FAD-bd_PCMH"/>
</dbReference>
<dbReference type="InterPro" id="IPR006058">
    <property type="entry name" value="2Fe2S_fd_BS"/>
</dbReference>
<dbReference type="GO" id="GO:0050302">
    <property type="term" value="F:indole-3-acetaldehyde oxidase activity"/>
    <property type="evidence" value="ECO:0007669"/>
    <property type="project" value="UniProtKB-EC"/>
</dbReference>
<comment type="subcellular location">
    <subcellularLocation>
        <location evidence="3">Peroxisome</location>
    </subcellularLocation>
</comment>
<evidence type="ECO:0000256" key="13">
    <source>
        <dbReference type="ARBA" id="ARBA00023014"/>
    </source>
</evidence>
<evidence type="ECO:0000256" key="11">
    <source>
        <dbReference type="ARBA" id="ARBA00023002"/>
    </source>
</evidence>
<comment type="cofactor">
    <cofactor evidence="16">
        <name>[2Fe-2S] cluster</name>
        <dbReference type="ChEBI" id="CHEBI:190135"/>
    </cofactor>
</comment>
<dbReference type="InterPro" id="IPR002346">
    <property type="entry name" value="Mopterin_DH_FAD-bd"/>
</dbReference>
<dbReference type="PROSITE" id="PS51387">
    <property type="entry name" value="FAD_PCMH"/>
    <property type="match status" value="2"/>
</dbReference>
<dbReference type="SUPFAM" id="SSF55447">
    <property type="entry name" value="CO dehydrogenase flavoprotein C-terminal domain-like"/>
    <property type="match status" value="2"/>
</dbReference>
<dbReference type="PROSITE" id="PS00197">
    <property type="entry name" value="2FE2S_FER_1"/>
    <property type="match status" value="2"/>
</dbReference>
<dbReference type="GO" id="GO:0005777">
    <property type="term" value="C:peroxisome"/>
    <property type="evidence" value="ECO:0007669"/>
    <property type="project" value="UniProtKB-SubCell"/>
</dbReference>
<dbReference type="GO" id="GO:0051537">
    <property type="term" value="F:2 iron, 2 sulfur cluster binding"/>
    <property type="evidence" value="ECO:0007669"/>
    <property type="project" value="UniProtKB-KW"/>
</dbReference>
<dbReference type="InterPro" id="IPR046867">
    <property type="entry name" value="AldOxase/xan_DH_MoCoBD2"/>
</dbReference>
<dbReference type="Gene3D" id="3.30.365.10">
    <property type="entry name" value="Aldehyde oxidase/xanthine dehydrogenase, molybdopterin binding domain"/>
    <property type="match status" value="8"/>
</dbReference>
<keyword evidence="8" id="KW-0001">2Fe-2S</keyword>
<dbReference type="PANTHER" id="PTHR11908">
    <property type="entry name" value="XANTHINE DEHYDROGENASE"/>
    <property type="match status" value="1"/>
</dbReference>
<keyword evidence="6" id="KW-0500">Molybdenum</keyword>
<dbReference type="InterPro" id="IPR016169">
    <property type="entry name" value="FAD-bd_PCMH_sub2"/>
</dbReference>
<sequence length="2527" mass="280522">MTTSFKINGQPYTVNLSALPADITLNTFIREHAKLTATKFMCLEGGCGACVVAIKGKHPVTGEMKTWAANSCLTFLNCCANWEITTNEGLGNKRIGYHPIQKRLAKMNGSQCGFCTSGFIMNMYGLLESKAGKVSMAEVENSFGGNICRCTGYRPILDAMKSFAVDSNIQVPEECQDIEDLLNKKCPKTGQLCAGSCHKPLKYLTYDDGCEWHWPKDLTELFDILSKINTNDEYMLVAGNTAHGVYRRSENIKHFIDVNAISDLKNHELTNDYIKLGANLSLTETMDIFNEASKKSGFEYCEQLWNHFDLIANIPVRNLGTLAGNISTKKSYSEFPSDVFITFETLDAQVLVNLDAVKQETMSLSEFLKNNTPKMVINAFILKAYPKEKFIFKSYKIMPRAQNAHAFVNAGFLFDVEKSGKVNNVRICFGGITPEFIHASSVEELLKGEIFHDKAVVEKIFAELQNILEPNAVLPDPSPEYRRKLACGLMLKCLLDIAPADKVKPEFKSGGPILKRDLSSGLQTFESQKNNYPITQPLQKVEAIIQCSGEATYMNDVLTTDDSVHCAFVNATKVGASIEQIDASEALKMPGVIAFFSAKDIPGSNTTVDPEFGYEVEELFTAEIVRYYDQPLGMVVAVSSDIANRATSKVKVIYSKGSDLIMPTLEDVFANNRMDRVHNVAPSDIKDIKLTDNADITGKGIFEMGLQYHFTMEPQTCIAVPFEEGLQVWATTQWIDHTQSVISKMLQMKAADIQMKVRRLGGGYGSKISRGNAVACAASLAAYKLNRPARFVQSIESMMNSNGKRWGCRSDYEFHVKSNGKIVGLKNIFYEDAGCTLNENPVPDLSTLCAKNCYAFSADNYKLEGNSVITDATSSTWCRAPGSVEGIAMIENILEHIAFETNVDPADARLVNLQSGHKMNELLPRFLKTTEYRKRRQEIDSFNEKNRWIKRGLGLAIIDYPLLYFGQYPATVSIYHSDGSVVISHGGIEMGQGMNTKITQVAAYVLGIPVEFVKIETSDTLNGANSMVTGGSVGSESVCFAVRKACNTLNDRLKPIKESLKKNATWAEVVQAAWVKNINLIASDHYKVGDMQNYNIYGLSLTELEVDILTGNHLIKRVDILEDAGESLNPFIDIGQIEGAFVMCLGYWLTEQLVYDRTTGQLMTNRTWNYKPPGAKDIPIDFRVELLPGNPNPAGFLRSKATGEPPSCLAISAIFAKEHALHSARKDAGLKKEWIRFGAPTTPETFVLNAVRTPIKSLNKMITKFSINGKPYSVNLESLPADITLNTFIRDYAGLPGTKFMCQEGGCGVCICVATGKHSVTGEIKTWAVNSCLTLLNTCLDLEITTCEGIGNKRDGFHPIQKRLAKMNGTQCGYCSPGFVMNMYGLLRSKNSKVTMEEVENSFGGNICRCTGYRPILDAMKSLAVDSNIEIPEECQDIEDLSNKTCPKTGQSCSGNCKDKRKQYISLSYDSGEQWFWPNSLDEIFKIFSELKGKEYSLVSGNTAHGVFRRSSSIRTFIDINSIPELHDYKLTTNSLRLGGNLSLTETMEIFEKAAMSKGFEYCKKLWKHFDLVANLPVRNMGTLAGNLSMKHQHPEFPSDVYLVFEALDVHVVVQESFNEECVLSLSEYLKTPMTNKIIKCFDLKPYSSEEYIFDSYKIMPRAQNAHAYVNAAILIQARKPNYIVKSTRICYGGINPGFARALQLETHLLNKPLFELSTIKEALTLLQTELKADIVLPEPSPEYRVKLAQGLFYKFLLAYAPSNKLDSKYISGGNILNRPVSSGRQIFEKNEHDYPVKTPTEKHEGLLQCSGEAIFTNDLPPQSQQLWAAFFSAKKVGATVIDIDSTEAMKLPGVVAVFTAKDVPGKNLISVPDNFFFVEEEELFLTGEVKFYNQPVGIVVAESNTLAYKAAELIKIKYEGSTKEVFSTLREVLNGGPSNRIQHSIKSDATEDAMKMDNYDLEMKGELEMGLQYHFFMEPHSTVAIPTEGGIQLYVATQWMDLVQIVVSNLLNLKNNEVQVITRRLGGGYGGKATRCNPVACSAALAAYKLNRPVRFVQSIESMMDTLGKRWPCNVDYNFYVKESGKFVKLISKFYEDAGYSPNESPMGHTLLVSKNCYDFTSDNFILDGYMVLTDSPNNTACRAPGSVEGIAMIENIIEHAAFELGLDPLEIRLTNLIPGHKMASMIPRFIDSTQYKIRRQEIIEFNKQNRWIKRGIGLATMEYHIGYFGQFPATVAIYHGDGTVVITHGGIEMGQGMNTKIAQVASHTLDIPLELIRIEGSNSINGANSMVTGGSIGSETVCFAVRKCCNALNELLRPIKEELKDPNWKSIINEAHNRNLNLIASDGCKTGEMDPYTVCSLGLTEVELDVLTGNYLVKRVDILQDAGESLNPNVDVGQVEGAFVMGLGYWTTELCVTDKTTGELKTNRTWNYKPPGAKDIPIDFRIELLAQSPNPAGFMRSKATGEPSICLPVNVAFALQQAMQSARDDAELPKKWITLRAPMTPDYILLNCGTDVTMMTLANKY</sequence>
<dbReference type="InterPro" id="IPR036010">
    <property type="entry name" value="2Fe-2S_ferredoxin-like_sf"/>
</dbReference>
<dbReference type="SUPFAM" id="SSF56176">
    <property type="entry name" value="FAD-binding/transporter-associated domain-like"/>
    <property type="match status" value="2"/>
</dbReference>
<dbReference type="Pfam" id="PF00941">
    <property type="entry name" value="FAD_binding_5"/>
    <property type="match status" value="2"/>
</dbReference>
<dbReference type="SUPFAM" id="SSF47741">
    <property type="entry name" value="CO dehydrogenase ISP C-domain like"/>
    <property type="match status" value="2"/>
</dbReference>
<dbReference type="EMBL" id="JRES01000344">
    <property type="protein sequence ID" value="KNC32053.1"/>
    <property type="molecule type" value="Genomic_DNA"/>
</dbReference>
<dbReference type="InterPro" id="IPR000674">
    <property type="entry name" value="Ald_Oxase/Xan_DH_a/b"/>
</dbReference>
<dbReference type="InterPro" id="IPR036683">
    <property type="entry name" value="CO_DH_flav_C_dom_sf"/>
</dbReference>
<evidence type="ECO:0000313" key="21">
    <source>
        <dbReference type="Proteomes" id="UP000037069"/>
    </source>
</evidence>
<dbReference type="Pfam" id="PF20256">
    <property type="entry name" value="MoCoBD_2"/>
    <property type="match status" value="2"/>
</dbReference>
<dbReference type="Gene3D" id="1.10.150.120">
    <property type="entry name" value="[2Fe-2S]-binding domain"/>
    <property type="match status" value="2"/>
</dbReference>
<feature type="domain" description="FAD-binding PCMH-type" evidence="19">
    <location>
        <begin position="1468"/>
        <end position="1649"/>
    </location>
</feature>
<dbReference type="InterPro" id="IPR037165">
    <property type="entry name" value="AldOxase/xan_DH_Mopterin-bd_sf"/>
</dbReference>
<evidence type="ECO:0000256" key="18">
    <source>
        <dbReference type="ARBA" id="ARBA00072265"/>
    </source>
</evidence>
<evidence type="ECO:0000256" key="9">
    <source>
        <dbReference type="ARBA" id="ARBA00022723"/>
    </source>
</evidence>
<dbReference type="Gene3D" id="3.30.465.10">
    <property type="match status" value="2"/>
</dbReference>